<feature type="compositionally biased region" description="Gly residues" evidence="15">
    <location>
        <begin position="578"/>
        <end position="588"/>
    </location>
</feature>
<dbReference type="AlphaFoldDB" id="A0A8J2WJ35"/>
<dbReference type="GO" id="GO:0003690">
    <property type="term" value="F:double-stranded DNA binding"/>
    <property type="evidence" value="ECO:0007669"/>
    <property type="project" value="UniProtKB-ARBA"/>
</dbReference>
<feature type="region of interest" description="Disordered" evidence="15">
    <location>
        <begin position="276"/>
        <end position="394"/>
    </location>
</feature>
<evidence type="ECO:0000256" key="3">
    <source>
        <dbReference type="ARBA" id="ARBA00018889"/>
    </source>
</evidence>
<keyword evidence="18" id="KW-1185">Reference proteome</keyword>
<dbReference type="SUPFAM" id="SSF54928">
    <property type="entry name" value="RNA-binding domain, RBD"/>
    <property type="match status" value="1"/>
</dbReference>
<keyword evidence="4" id="KW-0678">Repressor</keyword>
<sequence>MSCSYIQVAEDETEEPIELPTEDDSALLLSTLAAQFPGVSGLKYRAPESRSMRGVRLLEGRFQPPEDGWGNHVYICVFPKAENKRKSDDHPENSTAKTKRMEMRLKCSDLIVLGLPWKTSEQDLRVYFENFGELLMAQVKKDAKTGQSKGFGFIRFANYDSQVRVLSQRHLIDGRWCDVKIPNSKAGGTPQVPCKVFVGRCTEDITADDLRDYFCKFGEVTDVFIPKPFRAFSFVTFLDPEVAQSLCGEDHIIKGTSVHVSNAAPKTDISSRYTTYQQPPAHHHHHAHQQQQQHHQQHHHHQQQHHHHAQQQQQQHHHHHHHHAQQQQQQQQQYGHQHQQHHTPPHSHGMGPPGPSRGPPAIPYTGVLRGPGIGGDGMTSKGGPWGATVGPGGASAAATVNPYHHQGPNPFHQGAAPGTNSDWWRWTVSLSAIIRWRSLERPAAASSTQQSAAYRTAHLAALGSSLGLTGATAGSPAPPGAAQLGMGALNLGALPGGSALVAALSSAAMSSAALNTANWSGLFNSLQGPQAPPPQQQQQQQPQDGGPGSYPTAQQHQQHQQHQAMVSVGMPLPAPNNGPGGGASGLLGWGESPGPVTVATPSGVQQQQQQPQQTGTPQSQQQQQQQQQQAPWGQRQQQDGPGPKGPPYNMKYD</sequence>
<dbReference type="InterPro" id="IPR041105">
    <property type="entry name" value="TDP-43_N"/>
</dbReference>
<dbReference type="PROSITE" id="PS50102">
    <property type="entry name" value="RRM"/>
    <property type="match status" value="2"/>
</dbReference>
<keyword evidence="13" id="KW-0539">Nucleus</keyword>
<evidence type="ECO:0000256" key="6">
    <source>
        <dbReference type="ARBA" id="ARBA00022737"/>
    </source>
</evidence>
<gene>
    <name evidence="17" type="ORF">DGAL_LOCUS6494</name>
</gene>
<keyword evidence="11" id="KW-0804">Transcription</keyword>
<feature type="compositionally biased region" description="Gly residues" evidence="15">
    <location>
        <begin position="383"/>
        <end position="393"/>
    </location>
</feature>
<dbReference type="GO" id="GO:0008380">
    <property type="term" value="P:RNA splicing"/>
    <property type="evidence" value="ECO:0007669"/>
    <property type="project" value="UniProtKB-KW"/>
</dbReference>
<evidence type="ECO:0000256" key="7">
    <source>
        <dbReference type="ARBA" id="ARBA00022884"/>
    </source>
</evidence>
<keyword evidence="8" id="KW-0805">Transcription regulation</keyword>
<dbReference type="Pfam" id="PF18694">
    <property type="entry name" value="TDP-43_N"/>
    <property type="match status" value="1"/>
</dbReference>
<evidence type="ECO:0000256" key="4">
    <source>
        <dbReference type="ARBA" id="ARBA00022491"/>
    </source>
</evidence>
<dbReference type="CDD" id="cd19609">
    <property type="entry name" value="NTD_TDP-43"/>
    <property type="match status" value="1"/>
</dbReference>
<reference evidence="17" key="1">
    <citation type="submission" date="2021-11" db="EMBL/GenBank/DDBJ databases">
        <authorList>
            <person name="Schell T."/>
        </authorList>
    </citation>
    <scope>NUCLEOTIDE SEQUENCE</scope>
    <source>
        <strain evidence="17">M5</strain>
    </source>
</reference>
<evidence type="ECO:0000256" key="8">
    <source>
        <dbReference type="ARBA" id="ARBA00023015"/>
    </source>
</evidence>
<keyword evidence="10" id="KW-0496">Mitochondrion</keyword>
<name>A0A8J2WJ35_9CRUS</name>
<evidence type="ECO:0000256" key="11">
    <source>
        <dbReference type="ARBA" id="ARBA00023163"/>
    </source>
</evidence>
<dbReference type="InterPro" id="IPR000504">
    <property type="entry name" value="RRM_dom"/>
</dbReference>
<dbReference type="OrthoDB" id="2020831at2759"/>
<protein>
    <recommendedName>
        <fullName evidence="3">TAR DNA-binding protein 43</fullName>
    </recommendedName>
</protein>
<feature type="compositionally biased region" description="Low complexity" evidence="15">
    <location>
        <begin position="554"/>
        <end position="577"/>
    </location>
</feature>
<accession>A0A8J2WJ35</accession>
<keyword evidence="7 14" id="KW-0694">RNA-binding</keyword>
<feature type="domain" description="RRM" evidence="16">
    <location>
        <begin position="194"/>
        <end position="265"/>
    </location>
</feature>
<dbReference type="Proteomes" id="UP000789390">
    <property type="component" value="Unassembled WGS sequence"/>
</dbReference>
<dbReference type="SMART" id="SM00360">
    <property type="entry name" value="RRM"/>
    <property type="match status" value="2"/>
</dbReference>
<proteinExistence type="predicted"/>
<evidence type="ECO:0000313" key="18">
    <source>
        <dbReference type="Proteomes" id="UP000789390"/>
    </source>
</evidence>
<evidence type="ECO:0000256" key="1">
    <source>
        <dbReference type="ARBA" id="ARBA00004123"/>
    </source>
</evidence>
<dbReference type="EMBL" id="CAKKLH010000115">
    <property type="protein sequence ID" value="CAH0103820.1"/>
    <property type="molecule type" value="Genomic_DNA"/>
</dbReference>
<dbReference type="FunFam" id="3.30.70.330:FF:000098">
    <property type="entry name" value="TAR DNA-binding protein 43"/>
    <property type="match status" value="1"/>
</dbReference>
<dbReference type="Pfam" id="PF00076">
    <property type="entry name" value="RRM_1"/>
    <property type="match status" value="2"/>
</dbReference>
<dbReference type="InterPro" id="IPR035979">
    <property type="entry name" value="RBD_domain_sf"/>
</dbReference>
<keyword evidence="6" id="KW-0677">Repeat</keyword>
<dbReference type="GO" id="GO:0005739">
    <property type="term" value="C:mitochondrion"/>
    <property type="evidence" value="ECO:0007669"/>
    <property type="project" value="UniProtKB-SubCell"/>
</dbReference>
<feature type="compositionally biased region" description="Low complexity" evidence="15">
    <location>
        <begin position="605"/>
        <end position="641"/>
    </location>
</feature>
<dbReference type="InterPro" id="IPR012677">
    <property type="entry name" value="Nucleotide-bd_a/b_plait_sf"/>
</dbReference>
<evidence type="ECO:0000256" key="5">
    <source>
        <dbReference type="ARBA" id="ARBA00022664"/>
    </source>
</evidence>
<organism evidence="17 18">
    <name type="scientific">Daphnia galeata</name>
    <dbReference type="NCBI Taxonomy" id="27404"/>
    <lineage>
        <taxon>Eukaryota</taxon>
        <taxon>Metazoa</taxon>
        <taxon>Ecdysozoa</taxon>
        <taxon>Arthropoda</taxon>
        <taxon>Crustacea</taxon>
        <taxon>Branchiopoda</taxon>
        <taxon>Diplostraca</taxon>
        <taxon>Cladocera</taxon>
        <taxon>Anomopoda</taxon>
        <taxon>Daphniidae</taxon>
        <taxon>Daphnia</taxon>
    </lineage>
</organism>
<feature type="compositionally biased region" description="Low complexity" evidence="15">
    <location>
        <begin position="325"/>
        <end position="337"/>
    </location>
</feature>
<evidence type="ECO:0000256" key="13">
    <source>
        <dbReference type="ARBA" id="ARBA00023242"/>
    </source>
</evidence>
<keyword evidence="9" id="KW-0238">DNA-binding</keyword>
<dbReference type="Gene3D" id="3.30.70.330">
    <property type="match status" value="2"/>
</dbReference>
<dbReference type="GO" id="GO:0006397">
    <property type="term" value="P:mRNA processing"/>
    <property type="evidence" value="ECO:0007669"/>
    <property type="project" value="UniProtKB-KW"/>
</dbReference>
<evidence type="ECO:0000259" key="16">
    <source>
        <dbReference type="PROSITE" id="PS50102"/>
    </source>
</evidence>
<dbReference type="CDD" id="cd12322">
    <property type="entry name" value="RRM2_TDP43"/>
    <property type="match status" value="1"/>
</dbReference>
<evidence type="ECO:0000256" key="15">
    <source>
        <dbReference type="SAM" id="MobiDB-lite"/>
    </source>
</evidence>
<dbReference type="GO" id="GO:0010468">
    <property type="term" value="P:regulation of gene expression"/>
    <property type="evidence" value="ECO:0007669"/>
    <property type="project" value="TreeGrafter"/>
</dbReference>
<dbReference type="GO" id="GO:0003723">
    <property type="term" value="F:RNA binding"/>
    <property type="evidence" value="ECO:0007669"/>
    <property type="project" value="UniProtKB-UniRule"/>
</dbReference>
<comment type="subcellular location">
    <subcellularLocation>
        <location evidence="2">Mitochondrion</location>
    </subcellularLocation>
    <subcellularLocation>
        <location evidence="1">Nucleus</location>
    </subcellularLocation>
</comment>
<keyword evidence="12" id="KW-0508">mRNA splicing</keyword>
<feature type="region of interest" description="Disordered" evidence="15">
    <location>
        <begin position="523"/>
        <end position="653"/>
    </location>
</feature>
<keyword evidence="5" id="KW-0507">mRNA processing</keyword>
<evidence type="ECO:0000256" key="10">
    <source>
        <dbReference type="ARBA" id="ARBA00023128"/>
    </source>
</evidence>
<dbReference type="PANTHER" id="PTHR48033">
    <property type="entry name" value="RNA-BINDING (RRM/RBD/RNP MOTIFS) FAMILY PROTEIN"/>
    <property type="match status" value="1"/>
</dbReference>
<evidence type="ECO:0000256" key="2">
    <source>
        <dbReference type="ARBA" id="ARBA00004173"/>
    </source>
</evidence>
<dbReference type="PANTHER" id="PTHR48033:SF9">
    <property type="entry name" value="TAR DNA-BINDING PROTEIN 43"/>
    <property type="match status" value="1"/>
</dbReference>
<evidence type="ECO:0000313" key="17">
    <source>
        <dbReference type="EMBL" id="CAH0103820.1"/>
    </source>
</evidence>
<dbReference type="CDD" id="cd12321">
    <property type="entry name" value="RRM1_TDP43"/>
    <property type="match status" value="1"/>
</dbReference>
<evidence type="ECO:0000256" key="12">
    <source>
        <dbReference type="ARBA" id="ARBA00023187"/>
    </source>
</evidence>
<evidence type="ECO:0000256" key="14">
    <source>
        <dbReference type="PROSITE-ProRule" id="PRU00176"/>
    </source>
</evidence>
<feature type="compositionally biased region" description="Basic residues" evidence="15">
    <location>
        <begin position="295"/>
        <end position="324"/>
    </location>
</feature>
<evidence type="ECO:0000256" key="9">
    <source>
        <dbReference type="ARBA" id="ARBA00023125"/>
    </source>
</evidence>
<dbReference type="FunFam" id="3.30.70.330:FF:000107">
    <property type="entry name" value="TAR DNA-binding protein 43"/>
    <property type="match status" value="1"/>
</dbReference>
<dbReference type="GO" id="GO:0005654">
    <property type="term" value="C:nucleoplasm"/>
    <property type="evidence" value="ECO:0007669"/>
    <property type="project" value="TreeGrafter"/>
</dbReference>
<feature type="compositionally biased region" description="Pro residues" evidence="15">
    <location>
        <begin position="352"/>
        <end position="362"/>
    </location>
</feature>
<dbReference type="GO" id="GO:0000785">
    <property type="term" value="C:chromatin"/>
    <property type="evidence" value="ECO:0007669"/>
    <property type="project" value="TreeGrafter"/>
</dbReference>
<comment type="caution">
    <text evidence="17">The sequence shown here is derived from an EMBL/GenBank/DDBJ whole genome shotgun (WGS) entry which is preliminary data.</text>
</comment>
<feature type="domain" description="RRM" evidence="16">
    <location>
        <begin position="108"/>
        <end position="184"/>
    </location>
</feature>